<evidence type="ECO:0000313" key="3">
    <source>
        <dbReference type="Proteomes" id="UP000295818"/>
    </source>
</evidence>
<dbReference type="PANTHER" id="PTHR42305">
    <property type="entry name" value="MEMBRANE PROTEIN RV1733C-RELATED"/>
    <property type="match status" value="1"/>
</dbReference>
<dbReference type="PANTHER" id="PTHR42305:SF1">
    <property type="entry name" value="MEMBRANE PROTEIN RV1733C-RELATED"/>
    <property type="match status" value="1"/>
</dbReference>
<feature type="transmembrane region" description="Helical" evidence="1">
    <location>
        <begin position="150"/>
        <end position="175"/>
    </location>
</feature>
<keyword evidence="3" id="KW-1185">Reference proteome</keyword>
<protein>
    <submittedName>
        <fullName evidence="2">Uncharacterized protein</fullName>
    </submittedName>
</protein>
<evidence type="ECO:0000313" key="2">
    <source>
        <dbReference type="EMBL" id="TCO11717.1"/>
    </source>
</evidence>
<feature type="transmembrane region" description="Helical" evidence="1">
    <location>
        <begin position="34"/>
        <end position="56"/>
    </location>
</feature>
<name>A0ABY2B976_9ACTN</name>
<proteinExistence type="predicted"/>
<dbReference type="EMBL" id="SLWM01000029">
    <property type="protein sequence ID" value="TCO11717.1"/>
    <property type="molecule type" value="Genomic_DNA"/>
</dbReference>
<keyword evidence="1" id="KW-0812">Transmembrane</keyword>
<dbReference type="Proteomes" id="UP000295818">
    <property type="component" value="Unassembled WGS sequence"/>
</dbReference>
<dbReference type="InterPro" id="IPR039708">
    <property type="entry name" value="MT1774/Rv1733c-like"/>
</dbReference>
<reference evidence="2 3" key="1">
    <citation type="journal article" date="2015" name="Stand. Genomic Sci.">
        <title>Genomic Encyclopedia of Bacterial and Archaeal Type Strains, Phase III: the genomes of soil and plant-associated and newly described type strains.</title>
        <authorList>
            <person name="Whitman W.B."/>
            <person name="Woyke T."/>
            <person name="Klenk H.P."/>
            <person name="Zhou Y."/>
            <person name="Lilburn T.G."/>
            <person name="Beck B.J."/>
            <person name="De Vos P."/>
            <person name="Vandamme P."/>
            <person name="Eisen J.A."/>
            <person name="Garrity G."/>
            <person name="Hugenholtz P."/>
            <person name="Kyrpides N.C."/>
        </authorList>
    </citation>
    <scope>NUCLEOTIDE SEQUENCE [LARGE SCALE GENOMIC DNA]</scope>
    <source>
        <strain evidence="2 3">VKM Ac-2538</strain>
    </source>
</reference>
<organism evidence="2 3">
    <name type="scientific">Kribbella orskensis</name>
    <dbReference type="NCBI Taxonomy" id="2512216"/>
    <lineage>
        <taxon>Bacteria</taxon>
        <taxon>Bacillati</taxon>
        <taxon>Actinomycetota</taxon>
        <taxon>Actinomycetes</taxon>
        <taxon>Propionibacteriales</taxon>
        <taxon>Kribbellaceae</taxon>
        <taxon>Kribbella</taxon>
    </lineage>
</organism>
<dbReference type="RefSeq" id="WP_132196031.1">
    <property type="nucleotide sequence ID" value="NZ_SLWM01000029.1"/>
</dbReference>
<keyword evidence="1" id="KW-0472">Membrane</keyword>
<comment type="caution">
    <text evidence="2">The sequence shown here is derived from an EMBL/GenBank/DDBJ whole genome shotgun (WGS) entry which is preliminary data.</text>
</comment>
<sequence>MRSVQQRSGELWVLMHARRLGLGRNPLRRPVDRLEAGFVLLALVACLLTIPVGAAVGTSVRKAGENHAAQQRSSLQAVQARTIEDAPTGIGDVPGQLTWPVGVVWQDPAGMVRESRTKVYLGTMANSEVTIWLDRSGQVVKPPASAGESAALGGGVGLGTVLGSWLLLWLLTLAVRRPLDRRRLREWAGEWEQVAPDWTRRDQ</sequence>
<accession>A0ABY2B976</accession>
<evidence type="ECO:0000256" key="1">
    <source>
        <dbReference type="SAM" id="Phobius"/>
    </source>
</evidence>
<gene>
    <name evidence="2" type="ORF">EV644_12986</name>
</gene>
<keyword evidence="1" id="KW-1133">Transmembrane helix</keyword>